<dbReference type="GO" id="GO:0016020">
    <property type="term" value="C:membrane"/>
    <property type="evidence" value="ECO:0007669"/>
    <property type="project" value="UniProtKB-SubCell"/>
</dbReference>
<dbReference type="RefSeq" id="WP_006418358.1">
    <property type="nucleotide sequence ID" value="NZ_AENN01000015.1"/>
</dbReference>
<feature type="transmembrane region" description="Helical" evidence="5">
    <location>
        <begin position="423"/>
        <end position="442"/>
    </location>
</feature>
<comment type="caution">
    <text evidence="6">The sequence shown here is derived from an EMBL/GenBank/DDBJ whole genome shotgun (WGS) entry which is preliminary data.</text>
</comment>
<dbReference type="EMBL" id="AENN01000015">
    <property type="protein sequence ID" value="EFR31155.1"/>
    <property type="molecule type" value="Genomic_DNA"/>
</dbReference>
<dbReference type="PANTHER" id="PTHR11785">
    <property type="entry name" value="AMINO ACID TRANSPORTER"/>
    <property type="match status" value="1"/>
</dbReference>
<feature type="transmembrane region" description="Helical" evidence="5">
    <location>
        <begin position="97"/>
        <end position="118"/>
    </location>
</feature>
<feature type="transmembrane region" description="Helical" evidence="5">
    <location>
        <begin position="364"/>
        <end position="384"/>
    </location>
</feature>
<accession>E4KNZ9</accession>
<sequence>MQNEIKKTYGLTNAITMIVGSVIGSGIYFKADDILMFTGGKLWLGIVLIVFGALVIVFGSLALAQLTQRSSQAGGIASYIGDFVSPALATGVGAYQAFVYFPIFTVIVSWVGSAYTWSIFNPNASLEAKIALTFVYMSGIVAINYLSKKLAGQFQSAATFIKVIPLVIIAIVGFFWSKDLPIVPQGIKVIEPFDNGWGWLASLVPLAFTYDGWTVAATIAPEVKNPRRNLPLAYTLGPLAIVFIYVVYFWGLNEILGETFILSTGNVAIQYAAQMILGKGFASAIIFCVIVSVMGVADGMYLAAQRLPQAMAERQWIQSPRLAKLHPKYQVSTASTLLTYGLTIFWLGIHYLVEKYQWLPGSDICESAVVFNSICLLPLFYATYRLHKQGEIKSAFFGIVCPLLATFGIIILVVGSIVLNWKVALLTMTMSVIFVVYFIRLYQKNH</sequence>
<dbReference type="Proteomes" id="UP000005990">
    <property type="component" value="Unassembled WGS sequence"/>
</dbReference>
<organism evidence="6 7">
    <name type="scientific">Eremococcus coleocola ACS-139-V-Col8</name>
    <dbReference type="NCBI Taxonomy" id="908337"/>
    <lineage>
        <taxon>Bacteria</taxon>
        <taxon>Bacillati</taxon>
        <taxon>Bacillota</taxon>
        <taxon>Bacilli</taxon>
        <taxon>Lactobacillales</taxon>
        <taxon>Aerococcaceae</taxon>
        <taxon>Eremococcus</taxon>
    </lineage>
</organism>
<dbReference type="InterPro" id="IPR050598">
    <property type="entry name" value="AminoAcid_Transporter"/>
</dbReference>
<evidence type="ECO:0000313" key="7">
    <source>
        <dbReference type="Proteomes" id="UP000005990"/>
    </source>
</evidence>
<proteinExistence type="predicted"/>
<dbReference type="InterPro" id="IPR002293">
    <property type="entry name" value="AA/rel_permease1"/>
</dbReference>
<dbReference type="AlphaFoldDB" id="E4KNZ9"/>
<feature type="transmembrane region" description="Helical" evidence="5">
    <location>
        <begin position="12"/>
        <end position="31"/>
    </location>
</feature>
<gene>
    <name evidence="6" type="ORF">HMPREF9257_1282</name>
</gene>
<feature type="transmembrane region" description="Helical" evidence="5">
    <location>
        <begin position="159"/>
        <end position="177"/>
    </location>
</feature>
<keyword evidence="3 5" id="KW-1133">Transmembrane helix</keyword>
<keyword evidence="4 5" id="KW-0472">Membrane</keyword>
<dbReference type="eggNOG" id="COG0531">
    <property type="taxonomic scope" value="Bacteria"/>
</dbReference>
<dbReference type="STRING" id="908337.HMPREF9257_1282"/>
<feature type="transmembrane region" description="Helical" evidence="5">
    <location>
        <begin position="281"/>
        <end position="304"/>
    </location>
</feature>
<feature type="transmembrane region" description="Helical" evidence="5">
    <location>
        <begin position="197"/>
        <end position="220"/>
    </location>
</feature>
<evidence type="ECO:0000256" key="1">
    <source>
        <dbReference type="ARBA" id="ARBA00004141"/>
    </source>
</evidence>
<evidence type="ECO:0000313" key="6">
    <source>
        <dbReference type="EMBL" id="EFR31155.1"/>
    </source>
</evidence>
<feature type="transmembrane region" description="Helical" evidence="5">
    <location>
        <begin position="232"/>
        <end position="250"/>
    </location>
</feature>
<dbReference type="Pfam" id="PF13520">
    <property type="entry name" value="AA_permease_2"/>
    <property type="match status" value="1"/>
</dbReference>
<reference evidence="6 7" key="1">
    <citation type="submission" date="2010-10" db="EMBL/GenBank/DDBJ databases">
        <authorList>
            <person name="Durkin A.S."/>
            <person name="Madupu R."/>
            <person name="Torralba M."/>
            <person name="Gillis M."/>
            <person name="Methe B."/>
            <person name="Sutton G."/>
            <person name="Nelson K.E."/>
        </authorList>
    </citation>
    <scope>NUCLEOTIDE SEQUENCE [LARGE SCALE GENOMIC DNA]</scope>
    <source>
        <strain evidence="6 7">ACS-139-V-Col8</strain>
    </source>
</reference>
<dbReference type="OrthoDB" id="3181223at2"/>
<dbReference type="PANTHER" id="PTHR11785:SF512">
    <property type="entry name" value="SOBREMESA, ISOFORM B"/>
    <property type="match status" value="1"/>
</dbReference>
<evidence type="ECO:0000256" key="3">
    <source>
        <dbReference type="ARBA" id="ARBA00022989"/>
    </source>
</evidence>
<dbReference type="Gene3D" id="1.20.1740.10">
    <property type="entry name" value="Amino acid/polyamine transporter I"/>
    <property type="match status" value="1"/>
</dbReference>
<dbReference type="GO" id="GO:0015179">
    <property type="term" value="F:L-amino acid transmembrane transporter activity"/>
    <property type="evidence" value="ECO:0007669"/>
    <property type="project" value="TreeGrafter"/>
</dbReference>
<protein>
    <submittedName>
        <fullName evidence="6">Amino acid permease</fullName>
    </submittedName>
</protein>
<feature type="transmembrane region" description="Helical" evidence="5">
    <location>
        <begin position="396"/>
        <end position="417"/>
    </location>
</feature>
<comment type="subcellular location">
    <subcellularLocation>
        <location evidence="1">Membrane</location>
        <topology evidence="1">Multi-pass membrane protein</topology>
    </subcellularLocation>
</comment>
<dbReference type="PIRSF" id="PIRSF006060">
    <property type="entry name" value="AA_transporter"/>
    <property type="match status" value="1"/>
</dbReference>
<feature type="transmembrane region" description="Helical" evidence="5">
    <location>
        <begin position="130"/>
        <end position="147"/>
    </location>
</feature>
<feature type="transmembrane region" description="Helical" evidence="5">
    <location>
        <begin position="43"/>
        <end position="64"/>
    </location>
</feature>
<name>E4KNZ9_9LACT</name>
<evidence type="ECO:0000256" key="5">
    <source>
        <dbReference type="SAM" id="Phobius"/>
    </source>
</evidence>
<evidence type="ECO:0000256" key="2">
    <source>
        <dbReference type="ARBA" id="ARBA00022692"/>
    </source>
</evidence>
<keyword evidence="7" id="KW-1185">Reference proteome</keyword>
<keyword evidence="2 5" id="KW-0812">Transmembrane</keyword>
<feature type="transmembrane region" description="Helical" evidence="5">
    <location>
        <begin position="331"/>
        <end position="352"/>
    </location>
</feature>
<evidence type="ECO:0000256" key="4">
    <source>
        <dbReference type="ARBA" id="ARBA00023136"/>
    </source>
</evidence>